<dbReference type="SUPFAM" id="SSF143011">
    <property type="entry name" value="RelE-like"/>
    <property type="match status" value="1"/>
</dbReference>
<evidence type="ECO:0000313" key="2">
    <source>
        <dbReference type="EMBL" id="GFJ88033.1"/>
    </source>
</evidence>
<sequence length="180" mass="20156">MTGRPTVEIYFVRAVAEQDLRHIGRQDIRQIFKKLTLLETDVHAGMPLGGELTGFRKLVVGRNPYRIVYRVRDEGRAIEVCEIWAVGHRRNDEVYAAATRRVQAAAAARPDLVGLADLMASIVDLDRSASPAPTLPSSDPVPEWLYKQLVHTAGLEPHEIAAMTGEEAFAAWNEWMSRPR</sequence>
<keyword evidence="3" id="KW-1185">Reference proteome</keyword>
<proteinExistence type="predicted"/>
<evidence type="ECO:0000313" key="3">
    <source>
        <dbReference type="Proteomes" id="UP000482960"/>
    </source>
</evidence>
<dbReference type="Proteomes" id="UP000482960">
    <property type="component" value="Unassembled WGS sequence"/>
</dbReference>
<reference evidence="2 3" key="2">
    <citation type="submission" date="2020-03" db="EMBL/GenBank/DDBJ databases">
        <authorList>
            <person name="Ichikawa N."/>
            <person name="Kimura A."/>
            <person name="Kitahashi Y."/>
            <person name="Uohara A."/>
        </authorList>
    </citation>
    <scope>NUCLEOTIDE SEQUENCE [LARGE SCALE GENOMIC DNA]</scope>
    <source>
        <strain evidence="2 3">NBRC 108638</strain>
    </source>
</reference>
<comment type="caution">
    <text evidence="2">The sequence shown here is derived from an EMBL/GenBank/DDBJ whole genome shotgun (WGS) entry which is preliminary data.</text>
</comment>
<accession>A0A6V8KSC1</accession>
<dbReference type="AlphaFoldDB" id="A0A6V8KSC1"/>
<reference evidence="2 3" key="1">
    <citation type="submission" date="2020-03" db="EMBL/GenBank/DDBJ databases">
        <title>Whole genome shotgun sequence of Phytohabitans rumicis NBRC 108638.</title>
        <authorList>
            <person name="Komaki H."/>
            <person name="Tamura T."/>
        </authorList>
    </citation>
    <scope>NUCLEOTIDE SEQUENCE [LARGE SCALE GENOMIC DNA]</scope>
    <source>
        <strain evidence="2 3">NBRC 108638</strain>
    </source>
</reference>
<organism evidence="2 3">
    <name type="scientific">Phytohabitans rumicis</name>
    <dbReference type="NCBI Taxonomy" id="1076125"/>
    <lineage>
        <taxon>Bacteria</taxon>
        <taxon>Bacillati</taxon>
        <taxon>Actinomycetota</taxon>
        <taxon>Actinomycetes</taxon>
        <taxon>Micromonosporales</taxon>
        <taxon>Micromonosporaceae</taxon>
    </lineage>
</organism>
<dbReference type="InterPro" id="IPR007712">
    <property type="entry name" value="RelE/ParE_toxin"/>
</dbReference>
<dbReference type="Pfam" id="PF05016">
    <property type="entry name" value="ParE_toxin"/>
    <property type="match status" value="1"/>
</dbReference>
<evidence type="ECO:0008006" key="4">
    <source>
        <dbReference type="Google" id="ProtNLM"/>
    </source>
</evidence>
<dbReference type="InterPro" id="IPR035093">
    <property type="entry name" value="RelE/ParE_toxin_dom_sf"/>
</dbReference>
<keyword evidence="1" id="KW-1277">Toxin-antitoxin system</keyword>
<name>A0A6V8KSC1_9ACTN</name>
<gene>
    <name evidence="2" type="ORF">Prum_016750</name>
</gene>
<protein>
    <recommendedName>
        <fullName evidence="4">Type II toxin-antitoxin system RelE/ParE family toxin</fullName>
    </recommendedName>
</protein>
<dbReference type="EMBL" id="BLPG01000001">
    <property type="protein sequence ID" value="GFJ88033.1"/>
    <property type="molecule type" value="Genomic_DNA"/>
</dbReference>
<evidence type="ECO:0000256" key="1">
    <source>
        <dbReference type="ARBA" id="ARBA00022649"/>
    </source>
</evidence>
<dbReference type="Gene3D" id="3.30.2310.20">
    <property type="entry name" value="RelE-like"/>
    <property type="match status" value="1"/>
</dbReference>
<dbReference type="RefSeq" id="WP_173075238.1">
    <property type="nucleotide sequence ID" value="NZ_BAABJB010000006.1"/>
</dbReference>